<evidence type="ECO:0000313" key="10">
    <source>
        <dbReference type="Proteomes" id="UP000751190"/>
    </source>
</evidence>
<keyword evidence="10" id="KW-1185">Reference proteome</keyword>
<dbReference type="GO" id="GO:0003677">
    <property type="term" value="F:DNA binding"/>
    <property type="evidence" value="ECO:0007669"/>
    <property type="project" value="UniProtKB-KW"/>
</dbReference>
<gene>
    <name evidence="9" type="ORF">KFE25_003047</name>
</gene>
<protein>
    <recommendedName>
        <fullName evidence="3">CST complex subunit STN1</fullName>
    </recommendedName>
    <alternativeName>
        <fullName evidence="8">Suppressor of cdc thirteen homolog</fullName>
    </alternativeName>
</protein>
<dbReference type="EMBL" id="JAGTXO010000050">
    <property type="protein sequence ID" value="KAG8458512.1"/>
    <property type="molecule type" value="Genomic_DNA"/>
</dbReference>
<dbReference type="Proteomes" id="UP000751190">
    <property type="component" value="Unassembled WGS sequence"/>
</dbReference>
<comment type="subcellular location">
    <subcellularLocation>
        <location evidence="2">Chromosome</location>
        <location evidence="2">Telomere</location>
    </subcellularLocation>
    <subcellularLocation>
        <location evidence="1">Nucleus</location>
    </subcellularLocation>
</comment>
<keyword evidence="5" id="KW-0779">Telomere</keyword>
<evidence type="ECO:0000256" key="7">
    <source>
        <dbReference type="ARBA" id="ARBA00023242"/>
    </source>
</evidence>
<sequence>MAMRERPLARDEYALQDLWPAHAMLGISQLLALREVEGLEECYHLGHHVVRRFDVMGVVVDFDVKANPRGGHRLLFALDDGSAVVNCLAWRNDPPAGRERELPLGSLLRVKGRMSTFREQRQLVAFEILPERDPLAEPLRWLELERLWRGVYSADPRPTIAALVKCKRGERGGPRGDGGLTRAAQAVLTGADVAPPPELVAVRDAIVRMIRRAPERPAAACEAANGDETLPASCRNDVACATEARLPPPLSPPFSFAYSSLLDERCEVFLQALRSAAPVAATAATADGAARRGDGGGGDRLHAAAKALVQRAVHSLKTDGVLELVDADADAYAPFDAERQLLPAILRHVARAAGRCDGDITLARLRAELQQHERHAFVVSDATLRTAVEVLLERSQLYETGRDVYRAL</sequence>
<keyword evidence="7" id="KW-0539">Nucleus</keyword>
<dbReference type="AlphaFoldDB" id="A0A8J6C157"/>
<dbReference type="Gene3D" id="2.40.50.140">
    <property type="entry name" value="Nucleic acid-binding proteins"/>
    <property type="match status" value="1"/>
</dbReference>
<evidence type="ECO:0000256" key="1">
    <source>
        <dbReference type="ARBA" id="ARBA00004123"/>
    </source>
</evidence>
<dbReference type="InterPro" id="IPR012340">
    <property type="entry name" value="NA-bd_OB-fold"/>
</dbReference>
<evidence type="ECO:0000313" key="9">
    <source>
        <dbReference type="EMBL" id="KAG8458512.1"/>
    </source>
</evidence>
<evidence type="ECO:0000256" key="5">
    <source>
        <dbReference type="ARBA" id="ARBA00022895"/>
    </source>
</evidence>
<dbReference type="PANTHER" id="PTHR13989:SF33">
    <property type="entry name" value="CST COMPLEX SUBUNIT STN1"/>
    <property type="match status" value="1"/>
</dbReference>
<keyword evidence="6" id="KW-0238">DNA-binding</keyword>
<comment type="caution">
    <text evidence="9">The sequence shown here is derived from an EMBL/GenBank/DDBJ whole genome shotgun (WGS) entry which is preliminary data.</text>
</comment>
<dbReference type="SUPFAM" id="SSF50249">
    <property type="entry name" value="Nucleic acid-binding proteins"/>
    <property type="match status" value="1"/>
</dbReference>
<evidence type="ECO:0000256" key="3">
    <source>
        <dbReference type="ARBA" id="ARBA00017411"/>
    </source>
</evidence>
<reference evidence="9" key="1">
    <citation type="submission" date="2021-05" db="EMBL/GenBank/DDBJ databases">
        <title>The genome of the haptophyte Pavlova lutheri (Diacronema luteri, Pavlovales) - a model for lipid biosynthesis in eukaryotic algae.</title>
        <authorList>
            <person name="Hulatt C.J."/>
            <person name="Posewitz M.C."/>
        </authorList>
    </citation>
    <scope>NUCLEOTIDE SEQUENCE</scope>
    <source>
        <strain evidence="9">NIVA-4/92</strain>
    </source>
</reference>
<evidence type="ECO:0000256" key="4">
    <source>
        <dbReference type="ARBA" id="ARBA00022454"/>
    </source>
</evidence>
<dbReference type="OrthoDB" id="77828at2759"/>
<evidence type="ECO:0000256" key="6">
    <source>
        <dbReference type="ARBA" id="ARBA00023125"/>
    </source>
</evidence>
<dbReference type="GO" id="GO:0000781">
    <property type="term" value="C:chromosome, telomeric region"/>
    <property type="evidence" value="ECO:0007669"/>
    <property type="project" value="UniProtKB-SubCell"/>
</dbReference>
<keyword evidence="4" id="KW-0158">Chromosome</keyword>
<dbReference type="GO" id="GO:0005634">
    <property type="term" value="C:nucleus"/>
    <property type="evidence" value="ECO:0007669"/>
    <property type="project" value="UniProtKB-SubCell"/>
</dbReference>
<evidence type="ECO:0000256" key="2">
    <source>
        <dbReference type="ARBA" id="ARBA00004574"/>
    </source>
</evidence>
<accession>A0A8J6C157</accession>
<dbReference type="OMA" id="HERHAFV"/>
<dbReference type="PANTHER" id="PTHR13989">
    <property type="entry name" value="REPLICATION PROTEIN A-RELATED"/>
    <property type="match status" value="1"/>
</dbReference>
<evidence type="ECO:0000256" key="8">
    <source>
        <dbReference type="ARBA" id="ARBA00030039"/>
    </source>
</evidence>
<proteinExistence type="predicted"/>
<name>A0A8J6C157_DIALT</name>
<dbReference type="InterPro" id="IPR040260">
    <property type="entry name" value="RFA2-like"/>
</dbReference>
<organism evidence="9 10">
    <name type="scientific">Diacronema lutheri</name>
    <name type="common">Unicellular marine alga</name>
    <name type="synonym">Monochrysis lutheri</name>
    <dbReference type="NCBI Taxonomy" id="2081491"/>
    <lineage>
        <taxon>Eukaryota</taxon>
        <taxon>Haptista</taxon>
        <taxon>Haptophyta</taxon>
        <taxon>Pavlovophyceae</taxon>
        <taxon>Pavlovales</taxon>
        <taxon>Pavlovaceae</taxon>
        <taxon>Diacronema</taxon>
    </lineage>
</organism>